<feature type="transmembrane region" description="Helical" evidence="12">
    <location>
        <begin position="257"/>
        <end position="280"/>
    </location>
</feature>
<dbReference type="GO" id="GO:0000287">
    <property type="term" value="F:magnesium ion binding"/>
    <property type="evidence" value="ECO:0007669"/>
    <property type="project" value="TreeGrafter"/>
</dbReference>
<keyword evidence="7 12" id="KW-1133">Transmembrane helix</keyword>
<dbReference type="SUPFAM" id="SSF144083">
    <property type="entry name" value="Magnesium transport protein CorA, transmembrane region"/>
    <property type="match status" value="1"/>
</dbReference>
<name>A0AB39W5F7_9FLAO</name>
<evidence type="ECO:0000256" key="8">
    <source>
        <dbReference type="ARBA" id="ARBA00023065"/>
    </source>
</evidence>
<evidence type="ECO:0000256" key="3">
    <source>
        <dbReference type="ARBA" id="ARBA00022448"/>
    </source>
</evidence>
<keyword evidence="4" id="KW-1003">Cell membrane</keyword>
<sequence>MNIELIFQDKTSKQIKSVDDFTYDINEIVNIQFINYNKDNIKYIEKEFNINTSILNTGEDIEISSHYLETENQIGINFSVPYFDIENKINEVSVCIILKNDTLFTFSTVKFEEILPFRQKQFQLEELDGFLDTNAFFVLIVGFVSDYFADLTEIISKKIINSYSEILKKNKFSEQELDKLTNFSFNNLIIEEANNEYRRIIHLLRKSKKLNSETKDNFYSELNDLSVINEYVQNNFKRIDDLKQNISSKIELEQNKIFKTLTIVTMCISLPMLVAGIYGMNFKYMPELEWKFGYLYVLILIVLSFIFPILWFRKKKWF</sequence>
<dbReference type="PANTHER" id="PTHR46494:SF1">
    <property type="entry name" value="CORA FAMILY METAL ION TRANSPORTER (EUROFUNG)"/>
    <property type="match status" value="1"/>
</dbReference>
<gene>
    <name evidence="13" type="ORF">AB3G34_02025</name>
</gene>
<evidence type="ECO:0000256" key="5">
    <source>
        <dbReference type="ARBA" id="ARBA00022692"/>
    </source>
</evidence>
<dbReference type="PANTHER" id="PTHR46494">
    <property type="entry name" value="CORA FAMILY METAL ION TRANSPORTER (EUROFUNG)"/>
    <property type="match status" value="1"/>
</dbReference>
<dbReference type="InterPro" id="IPR002523">
    <property type="entry name" value="MgTranspt_CorA/ZnTranspt_ZntB"/>
</dbReference>
<dbReference type="EMBL" id="CP165625">
    <property type="protein sequence ID" value="XDU95909.1"/>
    <property type="molecule type" value="Genomic_DNA"/>
</dbReference>
<dbReference type="SUPFAM" id="SSF143865">
    <property type="entry name" value="CorA soluble domain-like"/>
    <property type="match status" value="1"/>
</dbReference>
<evidence type="ECO:0000256" key="9">
    <source>
        <dbReference type="ARBA" id="ARBA00023136"/>
    </source>
</evidence>
<dbReference type="InterPro" id="IPR045861">
    <property type="entry name" value="CorA_cytoplasmic_dom"/>
</dbReference>
<evidence type="ECO:0000256" key="2">
    <source>
        <dbReference type="ARBA" id="ARBA00009765"/>
    </source>
</evidence>
<proteinExistence type="inferred from homology"/>
<keyword evidence="9 12" id="KW-0472">Membrane</keyword>
<dbReference type="FunFam" id="1.20.58.340:FF:000004">
    <property type="entry name" value="Magnesium transport protein CorA"/>
    <property type="match status" value="1"/>
</dbReference>
<dbReference type="InterPro" id="IPR045863">
    <property type="entry name" value="CorA_TM1_TM2"/>
</dbReference>
<comment type="subcellular location">
    <subcellularLocation>
        <location evidence="1">Cell membrane</location>
        <topology evidence="1">Multi-pass membrane protein</topology>
    </subcellularLocation>
</comment>
<accession>A0AB39W5F7</accession>
<dbReference type="AlphaFoldDB" id="A0AB39W5F7"/>
<organism evidence="13">
    <name type="scientific">Flavobacterium sp. WC2409</name>
    <dbReference type="NCBI Taxonomy" id="3234139"/>
    <lineage>
        <taxon>Bacteria</taxon>
        <taxon>Pseudomonadati</taxon>
        <taxon>Bacteroidota</taxon>
        <taxon>Flavobacteriia</taxon>
        <taxon>Flavobacteriales</taxon>
        <taxon>Flavobacteriaceae</taxon>
        <taxon>Flavobacterium</taxon>
    </lineage>
</organism>
<evidence type="ECO:0000256" key="7">
    <source>
        <dbReference type="ARBA" id="ARBA00022989"/>
    </source>
</evidence>
<evidence type="ECO:0000313" key="13">
    <source>
        <dbReference type="EMBL" id="XDU95909.1"/>
    </source>
</evidence>
<evidence type="ECO:0000256" key="6">
    <source>
        <dbReference type="ARBA" id="ARBA00022842"/>
    </source>
</evidence>
<feature type="transmembrane region" description="Helical" evidence="12">
    <location>
        <begin position="292"/>
        <end position="312"/>
    </location>
</feature>
<evidence type="ECO:0000256" key="4">
    <source>
        <dbReference type="ARBA" id="ARBA00022475"/>
    </source>
</evidence>
<comment type="function">
    <text evidence="11">Mediates influx of magnesium ions. Alternates between open and closed states. Activated by low cytoplasmic Mg(2+) levels. Inactive when cytoplasmic Mg(2+) levels are high.</text>
</comment>
<dbReference type="Pfam" id="PF01544">
    <property type="entry name" value="CorA"/>
    <property type="match status" value="1"/>
</dbReference>
<dbReference type="GO" id="GO:0015095">
    <property type="term" value="F:magnesium ion transmembrane transporter activity"/>
    <property type="evidence" value="ECO:0007669"/>
    <property type="project" value="TreeGrafter"/>
</dbReference>
<comment type="similarity">
    <text evidence="2">Belongs to the CorA metal ion transporter (MIT) (TC 1.A.35) family.</text>
</comment>
<keyword evidence="6" id="KW-0460">Magnesium</keyword>
<dbReference type="RefSeq" id="WP_367773952.1">
    <property type="nucleotide sequence ID" value="NZ_CP165625.1"/>
</dbReference>
<dbReference type="GO" id="GO:0015087">
    <property type="term" value="F:cobalt ion transmembrane transporter activity"/>
    <property type="evidence" value="ECO:0007669"/>
    <property type="project" value="TreeGrafter"/>
</dbReference>
<evidence type="ECO:0000256" key="1">
    <source>
        <dbReference type="ARBA" id="ARBA00004651"/>
    </source>
</evidence>
<protein>
    <submittedName>
        <fullName evidence="13">CorA family divalent cation transporter</fullName>
    </submittedName>
</protein>
<dbReference type="GO" id="GO:0005886">
    <property type="term" value="C:plasma membrane"/>
    <property type="evidence" value="ECO:0007669"/>
    <property type="project" value="UniProtKB-SubCell"/>
</dbReference>
<reference evidence="13" key="1">
    <citation type="submission" date="2024-07" db="EMBL/GenBank/DDBJ databases">
        <authorList>
            <person name="Biller S.J."/>
        </authorList>
    </citation>
    <scope>NUCLEOTIDE SEQUENCE</scope>
    <source>
        <strain evidence="13">WC2409</strain>
    </source>
</reference>
<evidence type="ECO:0000256" key="11">
    <source>
        <dbReference type="ARBA" id="ARBA00045497"/>
    </source>
</evidence>
<dbReference type="Gene3D" id="1.20.58.340">
    <property type="entry name" value="Magnesium transport protein CorA, transmembrane region"/>
    <property type="match status" value="1"/>
</dbReference>
<comment type="catalytic activity">
    <reaction evidence="10">
        <text>Mg(2+)(in) = Mg(2+)(out)</text>
        <dbReference type="Rhea" id="RHEA:29827"/>
        <dbReference type="ChEBI" id="CHEBI:18420"/>
    </reaction>
</comment>
<keyword evidence="3" id="KW-0813">Transport</keyword>
<evidence type="ECO:0000256" key="12">
    <source>
        <dbReference type="SAM" id="Phobius"/>
    </source>
</evidence>
<keyword evidence="5 12" id="KW-0812">Transmembrane</keyword>
<evidence type="ECO:0000256" key="10">
    <source>
        <dbReference type="ARBA" id="ARBA00034269"/>
    </source>
</evidence>
<keyword evidence="8" id="KW-0406">Ion transport</keyword>
<dbReference type="GO" id="GO:0050897">
    <property type="term" value="F:cobalt ion binding"/>
    <property type="evidence" value="ECO:0007669"/>
    <property type="project" value="TreeGrafter"/>
</dbReference>